<proteinExistence type="predicted"/>
<feature type="domain" description="Helix-hairpin-helix DNA-binding motif class 1" evidence="2">
    <location>
        <begin position="54"/>
        <end position="73"/>
    </location>
</feature>
<keyword evidence="4" id="KW-1185">Reference proteome</keyword>
<dbReference type="OrthoDB" id="7510573at2"/>
<dbReference type="SUPFAM" id="SSF47781">
    <property type="entry name" value="RuvA domain 2-like"/>
    <property type="match status" value="1"/>
</dbReference>
<keyword evidence="1" id="KW-0732">Signal</keyword>
<dbReference type="KEGG" id="pseo:OM33_07410"/>
<dbReference type="EMBL" id="CP009888">
    <property type="protein sequence ID" value="AIY64998.1"/>
    <property type="molecule type" value="Genomic_DNA"/>
</dbReference>
<dbReference type="RefSeq" id="WP_038640483.1">
    <property type="nucleotide sequence ID" value="NZ_CP009888.1"/>
</dbReference>
<dbReference type="PANTHER" id="PTHR21180:SF32">
    <property type="entry name" value="ENDONUCLEASE_EXONUCLEASE_PHOSPHATASE FAMILY DOMAIN-CONTAINING PROTEIN 1"/>
    <property type="match status" value="1"/>
</dbReference>
<dbReference type="Pfam" id="PF12836">
    <property type="entry name" value="HHH_3"/>
    <property type="match status" value="1"/>
</dbReference>
<evidence type="ECO:0000256" key="1">
    <source>
        <dbReference type="SAM" id="SignalP"/>
    </source>
</evidence>
<dbReference type="InterPro" id="IPR010994">
    <property type="entry name" value="RuvA_2-like"/>
</dbReference>
<dbReference type="InterPro" id="IPR051675">
    <property type="entry name" value="Endo/Exo/Phosphatase_dom_1"/>
</dbReference>
<dbReference type="InterPro" id="IPR003583">
    <property type="entry name" value="Hlx-hairpin-Hlx_DNA-bd_motif"/>
</dbReference>
<dbReference type="eggNOG" id="COG1555">
    <property type="taxonomic scope" value="Bacteria"/>
</dbReference>
<gene>
    <name evidence="3" type="ORF">OM33_07410</name>
</gene>
<dbReference type="HOGENOM" id="CLU_052011_3_0_6"/>
<dbReference type="GO" id="GO:0015627">
    <property type="term" value="C:type II protein secretion system complex"/>
    <property type="evidence" value="ECO:0007669"/>
    <property type="project" value="TreeGrafter"/>
</dbReference>
<feature type="chain" id="PRO_5002039081" description="Helix-hairpin-helix DNA-binding motif class 1 domain-containing protein" evidence="1">
    <location>
        <begin position="26"/>
        <end position="106"/>
    </location>
</feature>
<dbReference type="AlphaFoldDB" id="A0A0A7EEM3"/>
<dbReference type="SMART" id="SM00278">
    <property type="entry name" value="HhH1"/>
    <property type="match status" value="2"/>
</dbReference>
<dbReference type="PANTHER" id="PTHR21180">
    <property type="entry name" value="ENDONUCLEASE/EXONUCLEASE/PHOSPHATASE FAMILY DOMAIN-CONTAINING PROTEIN 1"/>
    <property type="match status" value="1"/>
</dbReference>
<feature type="domain" description="Helix-hairpin-helix DNA-binding motif class 1" evidence="2">
    <location>
        <begin position="84"/>
        <end position="103"/>
    </location>
</feature>
<dbReference type="Proteomes" id="UP000030341">
    <property type="component" value="Chromosome 1"/>
</dbReference>
<evidence type="ECO:0000313" key="3">
    <source>
        <dbReference type="EMBL" id="AIY64998.1"/>
    </source>
</evidence>
<reference evidence="3 4" key="1">
    <citation type="submission" date="2014-11" db="EMBL/GenBank/DDBJ databases">
        <title>Complete Genome Sequence of Pseudoalteromonas sp. Strain OCN003 Isolated from Kaneohe Bay, Oahu, Hawaii.</title>
        <authorList>
            <person name="Beurmann S."/>
            <person name="Videau P."/>
            <person name="Ushijima B."/>
            <person name="Smith A.M."/>
            <person name="Aeby G.S."/>
            <person name="Callahan S.M."/>
            <person name="Belcaid M."/>
        </authorList>
    </citation>
    <scope>NUCLEOTIDE SEQUENCE [LARGE SCALE GENOMIC DNA]</scope>
    <source>
        <strain evidence="3 4">OCN003</strain>
    </source>
</reference>
<protein>
    <recommendedName>
        <fullName evidence="2">Helix-hairpin-helix DNA-binding motif class 1 domain-containing protein</fullName>
    </recommendedName>
</protein>
<dbReference type="GO" id="GO:0003677">
    <property type="term" value="F:DNA binding"/>
    <property type="evidence" value="ECO:0007669"/>
    <property type="project" value="InterPro"/>
</dbReference>
<sequence>MKILTLPILGALALLFSSITCSVLASPNETKPDHDKVSEVTKLALVNLNTANAKELATLPGIGESRALRIINYREQNGQIKSLEQLGEIKGFGERSLAKLKGKVAF</sequence>
<evidence type="ECO:0000313" key="4">
    <source>
        <dbReference type="Proteomes" id="UP000030341"/>
    </source>
</evidence>
<dbReference type="GO" id="GO:0015628">
    <property type="term" value="P:protein secretion by the type II secretion system"/>
    <property type="evidence" value="ECO:0007669"/>
    <property type="project" value="TreeGrafter"/>
</dbReference>
<name>A0A0A7EEM3_9GAMM</name>
<feature type="signal peptide" evidence="1">
    <location>
        <begin position="1"/>
        <end position="25"/>
    </location>
</feature>
<dbReference type="GO" id="GO:0006281">
    <property type="term" value="P:DNA repair"/>
    <property type="evidence" value="ECO:0007669"/>
    <property type="project" value="InterPro"/>
</dbReference>
<dbReference type="STRING" id="1348114.OM33_07410"/>
<organism evidence="3 4">
    <name type="scientific">Pseudoalteromonas piratica</name>
    <dbReference type="NCBI Taxonomy" id="1348114"/>
    <lineage>
        <taxon>Bacteria</taxon>
        <taxon>Pseudomonadati</taxon>
        <taxon>Pseudomonadota</taxon>
        <taxon>Gammaproteobacteria</taxon>
        <taxon>Alteromonadales</taxon>
        <taxon>Pseudoalteromonadaceae</taxon>
        <taxon>Pseudoalteromonas</taxon>
    </lineage>
</organism>
<dbReference type="NCBIfam" id="TIGR00426">
    <property type="entry name" value="competence protein ComEA helix-hairpin-helix repeat region"/>
    <property type="match status" value="1"/>
</dbReference>
<dbReference type="Gene3D" id="1.10.150.280">
    <property type="entry name" value="AF1531-like domain"/>
    <property type="match status" value="1"/>
</dbReference>
<evidence type="ECO:0000259" key="2">
    <source>
        <dbReference type="SMART" id="SM00278"/>
    </source>
</evidence>
<accession>A0A0A7EEM3</accession>
<dbReference type="InterPro" id="IPR004509">
    <property type="entry name" value="Competence_ComEA_HhH"/>
</dbReference>